<evidence type="ECO:0000313" key="4">
    <source>
        <dbReference type="EMBL" id="CAF3930331.1"/>
    </source>
</evidence>
<evidence type="ECO:0000313" key="5">
    <source>
        <dbReference type="Proteomes" id="UP000663881"/>
    </source>
</evidence>
<evidence type="ECO:0000313" key="2">
    <source>
        <dbReference type="EMBL" id="CAF1379993.1"/>
    </source>
</evidence>
<keyword evidence="1" id="KW-0812">Transmembrane</keyword>
<dbReference type="Proteomes" id="UP000663881">
    <property type="component" value="Unassembled WGS sequence"/>
</dbReference>
<reference evidence="4" key="1">
    <citation type="submission" date="2021-02" db="EMBL/GenBank/DDBJ databases">
        <authorList>
            <person name="Nowell W R."/>
        </authorList>
    </citation>
    <scope>NUCLEOTIDE SEQUENCE</scope>
</reference>
<comment type="caution">
    <text evidence="4">The sequence shown here is derived from an EMBL/GenBank/DDBJ whole genome shotgun (WGS) entry which is preliminary data.</text>
</comment>
<evidence type="ECO:0000313" key="3">
    <source>
        <dbReference type="EMBL" id="CAF1468496.1"/>
    </source>
</evidence>
<dbReference type="Proteomes" id="UP000663891">
    <property type="component" value="Unassembled WGS sequence"/>
</dbReference>
<accession>A0A819JGI1</accession>
<sequence length="409" mass="47374">MFVHRQLKRFKVKYLLFFPLISCFTAAVFFLVNTSPTNIPPSATANGMITTSSLKNIYLIATSAVNTTRHLSTVHIATSAVNTTRHLSTVHISTSLLNPTRRLFKVHTPTSLVNTTRQLSRVRTTTCLPFTVSDNRSFYEREYPQTNLPRRLSNSSYQNVLHQLPSLRLIVVACARNVESNIKNYRSHVEPILDLFHSSSRILICESDSNDKTIEKLYQWSRAQVYTYGNMMKSYPGRTDRLEFCRNTLLNKTHDLKADYILVTDIDMFRTTVPSFLSNFRYNIDDWSVMTASSSDPYYDIWALRTLSDSIMNYDIWHRIWDLRKPDKNYCYETLVDLIVRVHQKRIPLEYGLIEVRSAFGGAGLYKANSTYTCQYDGEGNTCEHIEFHLCIREQNHGRIFINSAFQVF</sequence>
<protein>
    <submittedName>
        <fullName evidence="4">Uncharacterized protein</fullName>
    </submittedName>
</protein>
<dbReference type="AlphaFoldDB" id="A0A819JGI1"/>
<dbReference type="OrthoDB" id="9982066at2759"/>
<organism evidence="4 5">
    <name type="scientific">Adineta steineri</name>
    <dbReference type="NCBI Taxonomy" id="433720"/>
    <lineage>
        <taxon>Eukaryota</taxon>
        <taxon>Metazoa</taxon>
        <taxon>Spiralia</taxon>
        <taxon>Gnathifera</taxon>
        <taxon>Rotifera</taxon>
        <taxon>Eurotatoria</taxon>
        <taxon>Bdelloidea</taxon>
        <taxon>Adinetida</taxon>
        <taxon>Adinetidae</taxon>
        <taxon>Adineta</taxon>
    </lineage>
</organism>
<keyword evidence="1" id="KW-0472">Membrane</keyword>
<gene>
    <name evidence="2" type="ORF">JYZ213_LOCUS36607</name>
    <name evidence="4" type="ORF">OKA104_LOCUS25786</name>
    <name evidence="3" type="ORF">VCS650_LOCUS40467</name>
</gene>
<evidence type="ECO:0000256" key="1">
    <source>
        <dbReference type="SAM" id="Phobius"/>
    </source>
</evidence>
<dbReference type="EMBL" id="CAJNON010001516">
    <property type="protein sequence ID" value="CAF1468496.1"/>
    <property type="molecule type" value="Genomic_DNA"/>
</dbReference>
<dbReference type="EMBL" id="CAJNOG010000902">
    <property type="protein sequence ID" value="CAF1379993.1"/>
    <property type="molecule type" value="Genomic_DNA"/>
</dbReference>
<feature type="transmembrane region" description="Helical" evidence="1">
    <location>
        <begin position="12"/>
        <end position="32"/>
    </location>
</feature>
<proteinExistence type="predicted"/>
<dbReference type="EMBL" id="CAJOAY010002195">
    <property type="protein sequence ID" value="CAF3930331.1"/>
    <property type="molecule type" value="Genomic_DNA"/>
</dbReference>
<name>A0A819JGI1_9BILA</name>
<keyword evidence="1" id="KW-1133">Transmembrane helix</keyword>
<dbReference type="Proteomes" id="UP000663845">
    <property type="component" value="Unassembled WGS sequence"/>
</dbReference>